<evidence type="ECO:0000256" key="7">
    <source>
        <dbReference type="ARBA" id="ARBA00048117"/>
    </source>
</evidence>
<accession>A0A1Y4LDR4</accession>
<organism evidence="10 11">
    <name type="scientific">Butyricicoccus pullicaecorum</name>
    <dbReference type="NCBI Taxonomy" id="501571"/>
    <lineage>
        <taxon>Bacteria</taxon>
        <taxon>Bacillati</taxon>
        <taxon>Bacillota</taxon>
        <taxon>Clostridia</taxon>
        <taxon>Eubacteriales</taxon>
        <taxon>Butyricicoccaceae</taxon>
        <taxon>Butyricicoccus</taxon>
    </lineage>
</organism>
<name>A0A1Y4LDR4_9FIRM</name>
<protein>
    <recommendedName>
        <fullName evidence="8">tRNA N6-adenosine threonylcarbamoyltransferase</fullName>
        <ecNumber evidence="8">2.3.1.234</ecNumber>
    </recommendedName>
    <alternativeName>
        <fullName evidence="8">N6-L-threonylcarbamoyladenine synthase</fullName>
        <shortName evidence="8">t(6)A synthase</shortName>
    </alternativeName>
    <alternativeName>
        <fullName evidence="8">t(6)A37 threonylcarbamoyladenosine biosynthesis protein TsaD</fullName>
    </alternativeName>
    <alternativeName>
        <fullName evidence="8">tRNA threonylcarbamoyladenosine biosynthesis protein TsaD</fullName>
    </alternativeName>
</protein>
<keyword evidence="5 8" id="KW-0408">Iron</keyword>
<proteinExistence type="inferred from homology"/>
<dbReference type="InterPro" id="IPR022450">
    <property type="entry name" value="TsaD"/>
</dbReference>
<dbReference type="Gene3D" id="3.30.420.40">
    <property type="match status" value="2"/>
</dbReference>
<dbReference type="NCBIfam" id="TIGR03723">
    <property type="entry name" value="T6A_TsaD_YgjD"/>
    <property type="match status" value="1"/>
</dbReference>
<dbReference type="InterPro" id="IPR017860">
    <property type="entry name" value="Peptidase_M22_CS"/>
</dbReference>
<dbReference type="SUPFAM" id="SSF53067">
    <property type="entry name" value="Actin-like ATPase domain"/>
    <property type="match status" value="2"/>
</dbReference>
<evidence type="ECO:0000259" key="9">
    <source>
        <dbReference type="Pfam" id="PF00814"/>
    </source>
</evidence>
<comment type="catalytic activity">
    <reaction evidence="7 8">
        <text>L-threonylcarbamoyladenylate + adenosine(37) in tRNA = N(6)-L-threonylcarbamoyladenosine(37) in tRNA + AMP + H(+)</text>
        <dbReference type="Rhea" id="RHEA:37059"/>
        <dbReference type="Rhea" id="RHEA-COMP:10162"/>
        <dbReference type="Rhea" id="RHEA-COMP:10163"/>
        <dbReference type="ChEBI" id="CHEBI:15378"/>
        <dbReference type="ChEBI" id="CHEBI:73682"/>
        <dbReference type="ChEBI" id="CHEBI:74411"/>
        <dbReference type="ChEBI" id="CHEBI:74418"/>
        <dbReference type="ChEBI" id="CHEBI:456215"/>
        <dbReference type="EC" id="2.3.1.234"/>
    </reaction>
</comment>
<dbReference type="PRINTS" id="PR00789">
    <property type="entry name" value="OSIALOPTASE"/>
</dbReference>
<dbReference type="Pfam" id="PF00814">
    <property type="entry name" value="TsaD"/>
    <property type="match status" value="1"/>
</dbReference>
<feature type="binding site" evidence="8">
    <location>
        <position position="115"/>
    </location>
    <ligand>
        <name>Fe cation</name>
        <dbReference type="ChEBI" id="CHEBI:24875"/>
    </ligand>
</feature>
<dbReference type="AlphaFoldDB" id="A0A1Y4LDR4"/>
<gene>
    <name evidence="8" type="primary">tsaD</name>
    <name evidence="10" type="ORF">B5F17_10395</name>
</gene>
<dbReference type="RefSeq" id="WP_087373616.1">
    <property type="nucleotide sequence ID" value="NZ_JBKTCX010000032.1"/>
</dbReference>
<dbReference type="InterPro" id="IPR043129">
    <property type="entry name" value="ATPase_NBD"/>
</dbReference>
<dbReference type="FunFam" id="3.30.420.40:FF:000012">
    <property type="entry name" value="tRNA N6-adenosine threonylcarbamoyltransferase"/>
    <property type="match status" value="1"/>
</dbReference>
<feature type="binding site" evidence="8">
    <location>
        <position position="274"/>
    </location>
    <ligand>
        <name>substrate</name>
    </ligand>
</feature>
<keyword evidence="2 8" id="KW-0808">Transferase</keyword>
<feature type="binding site" evidence="8">
    <location>
        <position position="184"/>
    </location>
    <ligand>
        <name>substrate</name>
    </ligand>
</feature>
<reference evidence="11" key="1">
    <citation type="submission" date="2017-04" db="EMBL/GenBank/DDBJ databases">
        <title>Function of individual gut microbiota members based on whole genome sequencing of pure cultures obtained from chicken caecum.</title>
        <authorList>
            <person name="Medvecky M."/>
            <person name="Cejkova D."/>
            <person name="Polansky O."/>
            <person name="Karasova D."/>
            <person name="Kubasova T."/>
            <person name="Cizek A."/>
            <person name="Rychlik I."/>
        </authorList>
    </citation>
    <scope>NUCLEOTIDE SEQUENCE [LARGE SCALE GENOMIC DNA]</scope>
    <source>
        <strain evidence="11">An180</strain>
    </source>
</reference>
<feature type="binding site" evidence="8">
    <location>
        <position position="111"/>
    </location>
    <ligand>
        <name>Fe cation</name>
        <dbReference type="ChEBI" id="CHEBI:24875"/>
    </ligand>
</feature>
<dbReference type="CDD" id="cd24133">
    <property type="entry name" value="ASKHA_NBD_TsaD_bac"/>
    <property type="match status" value="1"/>
</dbReference>
<keyword evidence="3 8" id="KW-0819">tRNA processing</keyword>
<dbReference type="GO" id="GO:0002949">
    <property type="term" value="P:tRNA threonylcarbamoyladenosine modification"/>
    <property type="evidence" value="ECO:0007669"/>
    <property type="project" value="UniProtKB-UniRule"/>
</dbReference>
<dbReference type="InterPro" id="IPR017861">
    <property type="entry name" value="KAE1/TsaD"/>
</dbReference>
<feature type="binding site" evidence="8">
    <location>
        <position position="180"/>
    </location>
    <ligand>
        <name>substrate</name>
    </ligand>
</feature>
<dbReference type="PANTHER" id="PTHR11735">
    <property type="entry name" value="TRNA N6-ADENOSINE THREONYLCARBAMOYLTRANSFERASE"/>
    <property type="match status" value="1"/>
</dbReference>
<dbReference type="NCBIfam" id="TIGR00329">
    <property type="entry name" value="gcp_kae1"/>
    <property type="match status" value="1"/>
</dbReference>
<comment type="similarity">
    <text evidence="8">Belongs to the KAE1 / TsaD family.</text>
</comment>
<evidence type="ECO:0000256" key="8">
    <source>
        <dbReference type="HAMAP-Rule" id="MF_01445"/>
    </source>
</evidence>
<dbReference type="GO" id="GO:0061711">
    <property type="term" value="F:tRNA N(6)-L-threonylcarbamoyladenine synthase activity"/>
    <property type="evidence" value="ECO:0007669"/>
    <property type="project" value="UniProtKB-EC"/>
</dbReference>
<comment type="subcellular location">
    <subcellularLocation>
        <location evidence="8">Cytoplasm</location>
    </subcellularLocation>
</comment>
<keyword evidence="6 8" id="KW-0012">Acyltransferase</keyword>
<evidence type="ECO:0000256" key="4">
    <source>
        <dbReference type="ARBA" id="ARBA00022723"/>
    </source>
</evidence>
<feature type="domain" description="Gcp-like" evidence="9">
    <location>
        <begin position="23"/>
        <end position="308"/>
    </location>
</feature>
<feature type="binding site" evidence="8">
    <location>
        <position position="167"/>
    </location>
    <ligand>
        <name>substrate</name>
    </ligand>
</feature>
<dbReference type="PROSITE" id="PS01016">
    <property type="entry name" value="GLYCOPROTEASE"/>
    <property type="match status" value="1"/>
</dbReference>
<evidence type="ECO:0000256" key="5">
    <source>
        <dbReference type="ARBA" id="ARBA00023004"/>
    </source>
</evidence>
<evidence type="ECO:0000256" key="1">
    <source>
        <dbReference type="ARBA" id="ARBA00022490"/>
    </source>
</evidence>
<evidence type="ECO:0000256" key="6">
    <source>
        <dbReference type="ARBA" id="ARBA00023315"/>
    </source>
</evidence>
<sequence length="342" mass="36120">MKILAIESSCDETAAAVIEDGRKILSNIIDSQVETHALYGGVVPEIASRRHMEAVVRVTECALEQAGMQADEVDAVAATCAPGLIGAVLVGANFGKSLAFSLGKPFIPVHHIRGHIAANYLEFPDLKPPFLTLVASGGHSLIVLVRDYTDFEILGGTRDDAAGEAFDKVARVLGVGYPGGPKIDKMAVGGDPNAYKLPVSHVKDAPMDFSFSGLKTAVINLAHNAEQKGETIDKSGLAASFCRAVVDTLVPRLAHAIDKTGVKHVVCAGGVAANSWLRQALTDMAKSKRVQLYLPPLSLCGDNAAMIGAQAYYEFLAGHLGTTAQNAFATAEISEEVCRKIR</sequence>
<evidence type="ECO:0000313" key="11">
    <source>
        <dbReference type="Proteomes" id="UP000195897"/>
    </source>
</evidence>
<comment type="function">
    <text evidence="8">Required for the formation of a threonylcarbamoyl group on adenosine at position 37 (t(6)A37) in tRNAs that read codons beginning with adenine. Is involved in the transfer of the threonylcarbamoyl moiety of threonylcarbamoyl-AMP (TC-AMP) to the N6 group of A37, together with TsaE and TsaB. TsaD likely plays a direct catalytic role in this reaction.</text>
</comment>
<dbReference type="HAMAP" id="MF_01445">
    <property type="entry name" value="TsaD"/>
    <property type="match status" value="1"/>
</dbReference>
<dbReference type="InterPro" id="IPR000905">
    <property type="entry name" value="Gcp-like_dom"/>
</dbReference>
<comment type="caution">
    <text evidence="10">The sequence shown here is derived from an EMBL/GenBank/DDBJ whole genome shotgun (WGS) entry which is preliminary data.</text>
</comment>
<evidence type="ECO:0000256" key="3">
    <source>
        <dbReference type="ARBA" id="ARBA00022694"/>
    </source>
</evidence>
<dbReference type="EMBL" id="NFKK01000012">
    <property type="protein sequence ID" value="OUP52212.1"/>
    <property type="molecule type" value="Genomic_DNA"/>
</dbReference>
<evidence type="ECO:0000313" key="10">
    <source>
        <dbReference type="EMBL" id="OUP52212.1"/>
    </source>
</evidence>
<evidence type="ECO:0000256" key="2">
    <source>
        <dbReference type="ARBA" id="ARBA00022679"/>
    </source>
</evidence>
<dbReference type="GO" id="GO:0005506">
    <property type="term" value="F:iron ion binding"/>
    <property type="evidence" value="ECO:0007669"/>
    <property type="project" value="UniProtKB-UniRule"/>
</dbReference>
<keyword evidence="1 8" id="KW-0963">Cytoplasm</keyword>
<feature type="binding site" evidence="8">
    <location>
        <position position="302"/>
    </location>
    <ligand>
        <name>Fe cation</name>
        <dbReference type="ChEBI" id="CHEBI:24875"/>
    </ligand>
</feature>
<dbReference type="Proteomes" id="UP000195897">
    <property type="component" value="Unassembled WGS sequence"/>
</dbReference>
<comment type="cofactor">
    <cofactor evidence="8">
        <name>Fe(2+)</name>
        <dbReference type="ChEBI" id="CHEBI:29033"/>
    </cofactor>
    <text evidence="8">Binds 1 Fe(2+) ion per subunit.</text>
</comment>
<dbReference type="FunFam" id="3.30.420.40:FF:000040">
    <property type="entry name" value="tRNA N6-adenosine threonylcarbamoyltransferase"/>
    <property type="match status" value="1"/>
</dbReference>
<feature type="binding site" evidence="8">
    <location>
        <begin position="134"/>
        <end position="138"/>
    </location>
    <ligand>
        <name>substrate</name>
    </ligand>
</feature>
<keyword evidence="4 8" id="KW-0479">Metal-binding</keyword>
<dbReference type="EC" id="2.3.1.234" evidence="8"/>
<dbReference type="PANTHER" id="PTHR11735:SF6">
    <property type="entry name" value="TRNA N6-ADENOSINE THREONYLCARBAMOYLTRANSFERASE, MITOCHONDRIAL"/>
    <property type="match status" value="1"/>
</dbReference>
<dbReference type="GO" id="GO:0005737">
    <property type="term" value="C:cytoplasm"/>
    <property type="evidence" value="ECO:0007669"/>
    <property type="project" value="UniProtKB-SubCell"/>
</dbReference>